<accession>A0ABR0BGV0</accession>
<dbReference type="SUPFAM" id="SSF46785">
    <property type="entry name" value="Winged helix' DNA-binding domain"/>
    <property type="match status" value="1"/>
</dbReference>
<keyword evidence="2" id="KW-0808">Transferase</keyword>
<dbReference type="Pfam" id="PF00891">
    <property type="entry name" value="Methyltransf_2"/>
    <property type="match status" value="1"/>
</dbReference>
<evidence type="ECO:0000256" key="1">
    <source>
        <dbReference type="ARBA" id="ARBA00022603"/>
    </source>
</evidence>
<feature type="domain" description="O-methyltransferase C-terminal" evidence="4">
    <location>
        <begin position="205"/>
        <end position="386"/>
    </location>
</feature>
<reference evidence="6 7" key="1">
    <citation type="journal article" date="2024" name="Microbiol. Resour. Announc.">
        <title>Genome annotations for the ascomycete fungi Trichoderma harzianum, Trichoderma aggressivum, and Purpureocillium lilacinum.</title>
        <authorList>
            <person name="Beijen E.P.W."/>
            <person name="Ohm R.A."/>
        </authorList>
    </citation>
    <scope>NUCLEOTIDE SEQUENCE [LARGE SCALE GENOMIC DNA]</scope>
    <source>
        <strain evidence="6 7">CBS 150709</strain>
    </source>
</reference>
<dbReference type="PROSITE" id="PS51683">
    <property type="entry name" value="SAM_OMT_II"/>
    <property type="match status" value="1"/>
</dbReference>
<dbReference type="SUPFAM" id="SSF53474">
    <property type="entry name" value="alpha/beta-Hydrolases"/>
    <property type="match status" value="1"/>
</dbReference>
<dbReference type="PANTHER" id="PTHR43712">
    <property type="entry name" value="PUTATIVE (AFU_ORTHOLOGUE AFUA_4G14580)-RELATED"/>
    <property type="match status" value="1"/>
</dbReference>
<dbReference type="InterPro" id="IPR036388">
    <property type="entry name" value="WH-like_DNA-bd_sf"/>
</dbReference>
<keyword evidence="3" id="KW-0949">S-adenosyl-L-methionine</keyword>
<organism evidence="6 7">
    <name type="scientific">Purpureocillium lilacinum</name>
    <name type="common">Paecilomyces lilacinus</name>
    <dbReference type="NCBI Taxonomy" id="33203"/>
    <lineage>
        <taxon>Eukaryota</taxon>
        <taxon>Fungi</taxon>
        <taxon>Dikarya</taxon>
        <taxon>Ascomycota</taxon>
        <taxon>Pezizomycotina</taxon>
        <taxon>Sordariomycetes</taxon>
        <taxon>Hypocreomycetidae</taxon>
        <taxon>Hypocreales</taxon>
        <taxon>Ophiocordycipitaceae</taxon>
        <taxon>Purpureocillium</taxon>
    </lineage>
</organism>
<gene>
    <name evidence="6" type="ORF">Purlil1_12675</name>
</gene>
<feature type="domain" description="O-methyltransferase dimerisation" evidence="5">
    <location>
        <begin position="85"/>
        <end position="151"/>
    </location>
</feature>
<name>A0ABR0BGV0_PURLI</name>
<keyword evidence="7" id="KW-1185">Reference proteome</keyword>
<dbReference type="Pfam" id="PF08100">
    <property type="entry name" value="Dimerisation"/>
    <property type="match status" value="1"/>
</dbReference>
<dbReference type="InterPro" id="IPR012967">
    <property type="entry name" value="COMT_dimerisation"/>
</dbReference>
<sequence>MSTMQALAASILESATALSQELSAAGVDDYSLDSEQAPVDLPLLSVRGSNAQSSLIVAAEQILRLARGPLGYLNNYGLTVVEAGTLRALVKLGIPTRIPLGESRSYQELADDVNISPELLQRLIRYAAVCGFLREDDDGKVRHNSASVIFVRDHEASGGVSWNLEVPLKAAPQMFEALQRDPLGQDPRACAASLAYQSGAALPTLWEIHDMFPILRDQFHDLMVSSCSSPLESIEHLVGGVDWTVLNTVIDVGGSRGHASQAITARYPHIRCIVQDTKEGIAQGVEAENVAFMEHDFFKPQTVLADAYLYRYIIHDWADGDARRILSGVVPVLRQGTKLIVMDIVAPAPKTVDLHIERCIRGWDVSMGVLLAGKERTLEQFQALVADVEARLRFQTCVRPSGSLMSIMTWVYEGPPHPPLAHDSHSLKAIIDRITMGDTADDNATVTDASPASYDSLLRDPRFRRTFTLPADAAKGRPEELQVTYADYGYRNEQEGPDDENVLLFFAPLLGSRMWHVAKDALAKRHKVRIINVDRPGVGGTGEVPAERRVAVWRDVIMGLLAHLGIRHVSLGCQSGGTVHALDLLLHHPEVLHPTRPYLAIGAPWILPAHSGVMTMTITQALPEVLLAQTGRMATVVNKVAPIVSASFGFSQAVLSLGRGNQPSETDLDEDAKFEEKLGPILSNFVMTQGVDGMAQEAILLMQRAPDNAGWGDWKDYDDLAPRLSEALSAAGRQLELDVYFAEKDGMVGDAGSKGPQWFEECWKREQGKGVIRYASSVVAGAEHDTIWNLRCGAMQKVFARIGNSIGSESGRACREGDADLAL</sequence>
<evidence type="ECO:0000259" key="4">
    <source>
        <dbReference type="Pfam" id="PF00891"/>
    </source>
</evidence>
<keyword evidence="1" id="KW-0489">Methyltransferase</keyword>
<dbReference type="InterPro" id="IPR036390">
    <property type="entry name" value="WH_DNA-bd_sf"/>
</dbReference>
<comment type="caution">
    <text evidence="6">The sequence shown here is derived from an EMBL/GenBank/DDBJ whole genome shotgun (WGS) entry which is preliminary data.</text>
</comment>
<dbReference type="Proteomes" id="UP001287286">
    <property type="component" value="Unassembled WGS sequence"/>
</dbReference>
<evidence type="ECO:0000256" key="2">
    <source>
        <dbReference type="ARBA" id="ARBA00022679"/>
    </source>
</evidence>
<evidence type="ECO:0000313" key="6">
    <source>
        <dbReference type="EMBL" id="KAK4075521.1"/>
    </source>
</evidence>
<dbReference type="InterPro" id="IPR029063">
    <property type="entry name" value="SAM-dependent_MTases_sf"/>
</dbReference>
<dbReference type="Gene3D" id="3.40.50.150">
    <property type="entry name" value="Vaccinia Virus protein VP39"/>
    <property type="match status" value="1"/>
</dbReference>
<evidence type="ECO:0000256" key="3">
    <source>
        <dbReference type="ARBA" id="ARBA00022691"/>
    </source>
</evidence>
<dbReference type="InterPro" id="IPR016461">
    <property type="entry name" value="COMT-like"/>
</dbReference>
<evidence type="ECO:0000259" key="5">
    <source>
        <dbReference type="Pfam" id="PF08100"/>
    </source>
</evidence>
<dbReference type="PANTHER" id="PTHR43712:SF5">
    <property type="entry name" value="O-METHYLTRANSFERASE ASQN-RELATED"/>
    <property type="match status" value="1"/>
</dbReference>
<evidence type="ECO:0000313" key="7">
    <source>
        <dbReference type="Proteomes" id="UP001287286"/>
    </source>
</evidence>
<dbReference type="Gene3D" id="1.10.10.10">
    <property type="entry name" value="Winged helix-like DNA-binding domain superfamily/Winged helix DNA-binding domain"/>
    <property type="match status" value="1"/>
</dbReference>
<dbReference type="EMBL" id="JAWRVI010000120">
    <property type="protein sequence ID" value="KAK4075521.1"/>
    <property type="molecule type" value="Genomic_DNA"/>
</dbReference>
<dbReference type="InterPro" id="IPR029058">
    <property type="entry name" value="AB_hydrolase_fold"/>
</dbReference>
<protein>
    <submittedName>
        <fullName evidence="6">Uncharacterized protein</fullName>
    </submittedName>
</protein>
<dbReference type="SUPFAM" id="SSF53335">
    <property type="entry name" value="S-adenosyl-L-methionine-dependent methyltransferases"/>
    <property type="match status" value="1"/>
</dbReference>
<dbReference type="Gene3D" id="3.40.50.1820">
    <property type="entry name" value="alpha/beta hydrolase"/>
    <property type="match status" value="1"/>
</dbReference>
<proteinExistence type="predicted"/>
<dbReference type="InterPro" id="IPR001077">
    <property type="entry name" value="COMT_C"/>
</dbReference>